<sequence>MHTHVPLGVPAASHTQSKHKQQPQHSSSTAARQQNDLVPKCLFFFSKSSKRQQERRKKRRQPAAAGNTDSWASNLASFDAVHSGLGSCVLGLGSCVLVAARGWKREGSLVYLWYSCTTACGLRTSPLHLTPP</sequence>
<feature type="region of interest" description="Disordered" evidence="1">
    <location>
        <begin position="1"/>
        <end position="35"/>
    </location>
</feature>
<dbReference type="Proteomes" id="UP001165080">
    <property type="component" value="Unassembled WGS sequence"/>
</dbReference>
<keyword evidence="3" id="KW-1185">Reference proteome</keyword>
<proteinExistence type="predicted"/>
<evidence type="ECO:0000256" key="1">
    <source>
        <dbReference type="SAM" id="MobiDB-lite"/>
    </source>
</evidence>
<comment type="caution">
    <text evidence="2">The sequence shown here is derived from an EMBL/GenBank/DDBJ whole genome shotgun (WGS) entry which is preliminary data.</text>
</comment>
<name>A0A9W6C1Y2_9CHLO</name>
<dbReference type="AlphaFoldDB" id="A0A9W6C1Y2"/>
<dbReference type="EMBL" id="BRXU01000059">
    <property type="protein sequence ID" value="GLC62208.1"/>
    <property type="molecule type" value="Genomic_DNA"/>
</dbReference>
<protein>
    <submittedName>
        <fullName evidence="2">Uncharacterized protein</fullName>
    </submittedName>
</protein>
<feature type="region of interest" description="Disordered" evidence="1">
    <location>
        <begin position="48"/>
        <end position="69"/>
    </location>
</feature>
<organism evidence="2 3">
    <name type="scientific">Pleodorina starrii</name>
    <dbReference type="NCBI Taxonomy" id="330485"/>
    <lineage>
        <taxon>Eukaryota</taxon>
        <taxon>Viridiplantae</taxon>
        <taxon>Chlorophyta</taxon>
        <taxon>core chlorophytes</taxon>
        <taxon>Chlorophyceae</taxon>
        <taxon>CS clade</taxon>
        <taxon>Chlamydomonadales</taxon>
        <taxon>Volvocaceae</taxon>
        <taxon>Pleodorina</taxon>
    </lineage>
</organism>
<evidence type="ECO:0000313" key="2">
    <source>
        <dbReference type="EMBL" id="GLC62208.1"/>
    </source>
</evidence>
<feature type="compositionally biased region" description="Basic residues" evidence="1">
    <location>
        <begin position="48"/>
        <end position="61"/>
    </location>
</feature>
<accession>A0A9W6C1Y2</accession>
<evidence type="ECO:0000313" key="3">
    <source>
        <dbReference type="Proteomes" id="UP001165080"/>
    </source>
</evidence>
<reference evidence="2 3" key="1">
    <citation type="journal article" date="2023" name="Commun. Biol.">
        <title>Reorganization of the ancestral sex-determining regions during the evolution of trioecy in Pleodorina starrii.</title>
        <authorList>
            <person name="Takahashi K."/>
            <person name="Suzuki S."/>
            <person name="Kawai-Toyooka H."/>
            <person name="Yamamoto K."/>
            <person name="Hamaji T."/>
            <person name="Ootsuki R."/>
            <person name="Yamaguchi H."/>
            <person name="Kawachi M."/>
            <person name="Higashiyama T."/>
            <person name="Nozaki H."/>
        </authorList>
    </citation>
    <scope>NUCLEOTIDE SEQUENCE [LARGE SCALE GENOMIC DNA]</scope>
    <source>
        <strain evidence="2 3">NIES-4479</strain>
    </source>
</reference>
<gene>
    <name evidence="2" type="primary">PLESTB003227</name>
    <name evidence="2" type="ORF">PLESTB_001855400</name>
</gene>